<dbReference type="InterPro" id="IPR036425">
    <property type="entry name" value="MoaB/Mog-like_dom_sf"/>
</dbReference>
<dbReference type="PANTHER" id="PTHR13939">
    <property type="entry name" value="NICOTINAMIDE-NUCLEOTIDE AMIDOHYDROLASE PNCC"/>
    <property type="match status" value="1"/>
</dbReference>
<dbReference type="PANTHER" id="PTHR13939:SF0">
    <property type="entry name" value="NMN AMIDOHYDROLASE-LIKE PROTEIN YFAY"/>
    <property type="match status" value="1"/>
</dbReference>
<feature type="domain" description="MoaB/Mog" evidence="1">
    <location>
        <begin position="7"/>
        <end position="171"/>
    </location>
</feature>
<dbReference type="InterPro" id="IPR001453">
    <property type="entry name" value="MoaB/Mog_dom"/>
</dbReference>
<organism evidence="2 3">
    <name type="scientific">Sabulicella glaciei</name>
    <dbReference type="NCBI Taxonomy" id="2984948"/>
    <lineage>
        <taxon>Bacteria</taxon>
        <taxon>Pseudomonadati</taxon>
        <taxon>Pseudomonadota</taxon>
        <taxon>Alphaproteobacteria</taxon>
        <taxon>Acetobacterales</taxon>
        <taxon>Acetobacteraceae</taxon>
        <taxon>Sabulicella</taxon>
    </lineage>
</organism>
<proteinExistence type="predicted"/>
<reference evidence="2 3" key="1">
    <citation type="submission" date="2022-10" db="EMBL/GenBank/DDBJ databases">
        <title>Roseococcus glaciei nov., sp. nov., isolated from glacier.</title>
        <authorList>
            <person name="Liu Q."/>
            <person name="Xin Y.-H."/>
        </authorList>
    </citation>
    <scope>NUCLEOTIDE SEQUENCE [LARGE SCALE GENOMIC DNA]</scope>
    <source>
        <strain evidence="2 3">MDT2-1-1</strain>
    </source>
</reference>
<protein>
    <submittedName>
        <fullName evidence="2">Molybdopterin-binding protein</fullName>
    </submittedName>
</protein>
<keyword evidence="3" id="KW-1185">Reference proteome</keyword>
<dbReference type="Pfam" id="PF00994">
    <property type="entry name" value="MoCF_biosynth"/>
    <property type="match status" value="1"/>
</dbReference>
<gene>
    <name evidence="2" type="ORF">OF850_11275</name>
</gene>
<sequence>MTNPIACLLIIGNEVLSGRTRDANLQFLATRLGELGIPLREVRVIPDVPETIIATVNEVRAKFDHVFTTGGIGPTHDDITSECIAAAFGVPWVVHEESRALMAEDYARRDPPVEMNAARLRMATLPEGAVPIRCSITSAPGFTMGNVHVMAGVPRIMQAMFEVIAPGLAGGVPVVSRTVHAVGVFEGNIAEALEAVQKRFPALDIGSYPFYRNHGAGGFSGGGVALVAKGTEPEAVDAAAEAITAMLRGMGAEPVEGEPPG</sequence>
<dbReference type="EMBL" id="JAPFQI010000007">
    <property type="protein sequence ID" value="MCW8086210.1"/>
    <property type="molecule type" value="Genomic_DNA"/>
</dbReference>
<dbReference type="Proteomes" id="UP001526430">
    <property type="component" value="Unassembled WGS sequence"/>
</dbReference>
<dbReference type="InterPro" id="IPR050101">
    <property type="entry name" value="CinA"/>
</dbReference>
<name>A0ABT3NVK9_9PROT</name>
<evidence type="ECO:0000313" key="2">
    <source>
        <dbReference type="EMBL" id="MCW8086210.1"/>
    </source>
</evidence>
<comment type="caution">
    <text evidence="2">The sequence shown here is derived from an EMBL/GenBank/DDBJ whole genome shotgun (WGS) entry which is preliminary data.</text>
</comment>
<dbReference type="Gene3D" id="3.40.980.10">
    <property type="entry name" value="MoaB/Mog-like domain"/>
    <property type="match status" value="1"/>
</dbReference>
<dbReference type="SMART" id="SM00852">
    <property type="entry name" value="MoCF_biosynth"/>
    <property type="match status" value="1"/>
</dbReference>
<dbReference type="SUPFAM" id="SSF53218">
    <property type="entry name" value="Molybdenum cofactor biosynthesis proteins"/>
    <property type="match status" value="1"/>
</dbReference>
<dbReference type="RefSeq" id="WP_301590198.1">
    <property type="nucleotide sequence ID" value="NZ_JAPFQI010000007.1"/>
</dbReference>
<evidence type="ECO:0000313" key="3">
    <source>
        <dbReference type="Proteomes" id="UP001526430"/>
    </source>
</evidence>
<dbReference type="InterPro" id="IPR056596">
    <property type="entry name" value="FLAD1_M"/>
</dbReference>
<dbReference type="Pfam" id="PF24102">
    <property type="entry name" value="FLAD1_M"/>
    <property type="match status" value="1"/>
</dbReference>
<dbReference type="CDD" id="cd00885">
    <property type="entry name" value="cinA"/>
    <property type="match status" value="1"/>
</dbReference>
<accession>A0ABT3NVK9</accession>
<evidence type="ECO:0000259" key="1">
    <source>
        <dbReference type="SMART" id="SM00852"/>
    </source>
</evidence>